<dbReference type="PANTHER" id="PTHR43152:SF3">
    <property type="entry name" value="UVRABC SYSTEM PROTEIN A"/>
    <property type="match status" value="1"/>
</dbReference>
<gene>
    <name evidence="18" type="ORF">GWG61_08250</name>
</gene>
<dbReference type="AlphaFoldDB" id="A0A6B2G201"/>
<reference evidence="18" key="1">
    <citation type="submission" date="2020-01" db="EMBL/GenBank/DDBJ databases">
        <title>Vaginal microbiome of pregnant Indian women: Insights into the genome of dominants Lactobacillus species.</title>
        <authorList>
            <person name="Das B."/>
            <person name="Mehta O."/>
            <person name="Ghosh T.S."/>
            <person name="Kothidar A."/>
            <person name="Gowtham M.R."/>
            <person name="Mitra R."/>
            <person name="Kshetrapal P."/>
            <person name="Wadhwa N."/>
            <person name="Thiruvengadam R."/>
            <person name="Nair G.B."/>
            <person name="Bhatnagar S."/>
            <person name="Das B."/>
        </authorList>
    </citation>
    <scope>NUCLEOTIDE SEQUENCE</scope>
    <source>
        <strain evidence="18">Indica</strain>
    </source>
</reference>
<dbReference type="PROSITE" id="PS50893">
    <property type="entry name" value="ABC_TRANSPORTER_2"/>
    <property type="match status" value="2"/>
</dbReference>
<protein>
    <recommendedName>
        <fullName evidence="15">UvrABC system protein A</fullName>
    </recommendedName>
    <alternativeName>
        <fullName evidence="16">Excinuclease ABC subunit A</fullName>
    </alternativeName>
</protein>
<dbReference type="GO" id="GO:0051082">
    <property type="term" value="F:unfolded protein binding"/>
    <property type="evidence" value="ECO:0007669"/>
    <property type="project" value="InterPro"/>
</dbReference>
<sequence>MELPTQIEIKGARVHNLKNIDVNIPLHKFVAVSGLSGSGKSSLAMGILYEEGSRRYLDALSTYMRRRIKQGLQVDVTSVKHIPSALALRQRPSIPNERATVGTTTETFNVLRLIFSRLGSPVCPNGHRVAPSLDIAEAMSKSGEEMGRITCPTCGVKFYVPSAEDFAFNSDGACEECGGTGKVRQLDDSKLIADPNLSIEDGAVASWSLPGRNFMPSVAQHAGVRIDIPYKDLTDKEKDFVLNGPEKKYKMDFLSGTGRVFHDFNALYENAHQAVLRSAKSSKSERAQKRIAEFFTYSTCPVCHGTRLRPELLKQLVNGKNIYQVQQMQLGDLPKWSKEVFDRLPKNMHKMANSLINEFISNLQPLLDLGLDYLTMERAGNTLSTGELQRIQLARTLRTETTGVLYVLDEPSIGLHPANVTGLIKVLRKLVDQGNSLVVVDHNVDIIKAADEIIEIGPGSGEQGGQILDQGSPEEIKKDKQSLIAPYLNGKAHLMVRKVSDQVNSDQISFEVENYFNLKDVKADIPLNQLTSVTGFSGAGKTSLILDSLVPAIKAQNKNEPLPKQIKSFDCPINNVVSVDASPIGKSTRSTVATYTSIMDNLRKLFAKQSLAKEKHYTPSYFSYNNKEGACPTCGGTGIVTLDIQFLPDMQQTCPTCHGDRYNPEIQKIKWHDMSIVDVLNLDVNEAIPVFKCVPKIERDLQLLKEVGLDYLHLGESTPSLSGGEAQRLKLVTHLSHKQDDTLFVFDEPTIGLHPLDVKVLVEVMQKLLDQGATIITITHDLNLVVNADYMLDLGPRGGENGGRIVAKGQPLELVKKPQSLTAEYLADYLKQFNLD</sequence>
<dbReference type="GO" id="GO:0006281">
    <property type="term" value="P:DNA repair"/>
    <property type="evidence" value="ECO:0007669"/>
    <property type="project" value="UniProtKB-KW"/>
</dbReference>
<evidence type="ECO:0000256" key="1">
    <source>
        <dbReference type="ARBA" id="ARBA00004496"/>
    </source>
</evidence>
<keyword evidence="4" id="KW-0677">Repeat</keyword>
<feature type="domain" description="ABC transporter" evidence="17">
    <location>
        <begin position="503"/>
        <end position="827"/>
    </location>
</feature>
<name>A0A6B2G201_9LACO</name>
<feature type="domain" description="ABC transporter" evidence="17">
    <location>
        <begin position="1"/>
        <end position="483"/>
    </location>
</feature>
<dbReference type="RefSeq" id="WP_162014222.1">
    <property type="nucleotide sequence ID" value="NZ_CAZZQF010000001.1"/>
</dbReference>
<dbReference type="InterPro" id="IPR001305">
    <property type="entry name" value="HSP_DnaJ_Cys-rich_dom"/>
</dbReference>
<dbReference type="Gene3D" id="1.10.8.280">
    <property type="entry name" value="ABC transporter ATPase domain-like"/>
    <property type="match status" value="1"/>
</dbReference>
<dbReference type="InterPro" id="IPR003959">
    <property type="entry name" value="ATPase_AAA_core"/>
</dbReference>
<dbReference type="GO" id="GO:0031072">
    <property type="term" value="F:heat shock protein binding"/>
    <property type="evidence" value="ECO:0007669"/>
    <property type="project" value="InterPro"/>
</dbReference>
<evidence type="ECO:0000256" key="11">
    <source>
        <dbReference type="ARBA" id="ARBA00022881"/>
    </source>
</evidence>
<evidence type="ECO:0000256" key="15">
    <source>
        <dbReference type="ARBA" id="ARBA00039316"/>
    </source>
</evidence>
<evidence type="ECO:0000256" key="2">
    <source>
        <dbReference type="ARBA" id="ARBA00022490"/>
    </source>
</evidence>
<keyword evidence="2" id="KW-0963">Cytoplasm</keyword>
<evidence type="ECO:0000256" key="10">
    <source>
        <dbReference type="ARBA" id="ARBA00022840"/>
    </source>
</evidence>
<dbReference type="GO" id="GO:0016887">
    <property type="term" value="F:ATP hydrolysis activity"/>
    <property type="evidence" value="ECO:0007669"/>
    <property type="project" value="InterPro"/>
</dbReference>
<evidence type="ECO:0000256" key="7">
    <source>
        <dbReference type="ARBA" id="ARBA00022769"/>
    </source>
</evidence>
<keyword evidence="6" id="KW-0227">DNA damage</keyword>
<keyword evidence="5" id="KW-0547">Nucleotide-binding</keyword>
<dbReference type="CDD" id="cd10719">
    <property type="entry name" value="DnaJ_zf"/>
    <property type="match status" value="1"/>
</dbReference>
<dbReference type="GO" id="GO:0005737">
    <property type="term" value="C:cytoplasm"/>
    <property type="evidence" value="ECO:0007669"/>
    <property type="project" value="UniProtKB-SubCell"/>
</dbReference>
<dbReference type="Pfam" id="PF13304">
    <property type="entry name" value="AAA_21"/>
    <property type="match status" value="1"/>
</dbReference>
<dbReference type="GO" id="GO:0008270">
    <property type="term" value="F:zinc ion binding"/>
    <property type="evidence" value="ECO:0007669"/>
    <property type="project" value="UniProtKB-KW"/>
</dbReference>
<dbReference type="GO" id="GO:0005524">
    <property type="term" value="F:ATP binding"/>
    <property type="evidence" value="ECO:0007669"/>
    <property type="project" value="UniProtKB-KW"/>
</dbReference>
<accession>A0A6B2G201</accession>
<dbReference type="Gene3D" id="3.40.50.300">
    <property type="entry name" value="P-loop containing nucleotide triphosphate hydrolases"/>
    <property type="match status" value="2"/>
</dbReference>
<dbReference type="SUPFAM" id="SSF52540">
    <property type="entry name" value="P-loop containing nucleoside triphosphate hydrolases"/>
    <property type="match status" value="3"/>
</dbReference>
<keyword evidence="3" id="KW-0479">Metal-binding</keyword>
<keyword evidence="13" id="KW-0234">DNA repair</keyword>
<comment type="similarity">
    <text evidence="14">Belongs to the ABC transporter superfamily. UvrA family.</text>
</comment>
<dbReference type="Pfam" id="PF17755">
    <property type="entry name" value="UvrA_DNA-bind"/>
    <property type="match status" value="1"/>
</dbReference>
<evidence type="ECO:0000256" key="16">
    <source>
        <dbReference type="ARBA" id="ARBA00042156"/>
    </source>
</evidence>
<dbReference type="PANTHER" id="PTHR43152">
    <property type="entry name" value="UVRABC SYSTEM PROTEIN A"/>
    <property type="match status" value="1"/>
</dbReference>
<evidence type="ECO:0000256" key="8">
    <source>
        <dbReference type="ARBA" id="ARBA00022771"/>
    </source>
</evidence>
<evidence type="ECO:0000256" key="9">
    <source>
        <dbReference type="ARBA" id="ARBA00022833"/>
    </source>
</evidence>
<dbReference type="EMBL" id="JAADJO010000021">
    <property type="protein sequence ID" value="NDJ74448.1"/>
    <property type="molecule type" value="Genomic_DNA"/>
</dbReference>
<dbReference type="GO" id="GO:0003677">
    <property type="term" value="F:DNA binding"/>
    <property type="evidence" value="ECO:0007669"/>
    <property type="project" value="UniProtKB-KW"/>
</dbReference>
<dbReference type="Gene3D" id="1.20.1580.10">
    <property type="entry name" value="ABC transporter ATPase like domain"/>
    <property type="match status" value="2"/>
</dbReference>
<evidence type="ECO:0000256" key="3">
    <source>
        <dbReference type="ARBA" id="ARBA00022723"/>
    </source>
</evidence>
<evidence type="ECO:0000256" key="14">
    <source>
        <dbReference type="ARBA" id="ARBA00038000"/>
    </source>
</evidence>
<dbReference type="GO" id="GO:0004518">
    <property type="term" value="F:nuclease activity"/>
    <property type="evidence" value="ECO:0007669"/>
    <property type="project" value="UniProtKB-KW"/>
</dbReference>
<dbReference type="InterPro" id="IPR003439">
    <property type="entry name" value="ABC_transporter-like_ATP-bd"/>
</dbReference>
<dbReference type="InterPro" id="IPR027417">
    <property type="entry name" value="P-loop_NTPase"/>
</dbReference>
<organism evidence="18">
    <name type="scientific">Lactobacillus paragasseri</name>
    <dbReference type="NCBI Taxonomy" id="2107999"/>
    <lineage>
        <taxon>Bacteria</taxon>
        <taxon>Bacillati</taxon>
        <taxon>Bacillota</taxon>
        <taxon>Bacilli</taxon>
        <taxon>Lactobacillales</taxon>
        <taxon>Lactobacillaceae</taxon>
        <taxon>Lactobacillus</taxon>
    </lineage>
</organism>
<comment type="subcellular location">
    <subcellularLocation>
        <location evidence="1">Cytoplasm</location>
    </subcellularLocation>
</comment>
<evidence type="ECO:0000256" key="4">
    <source>
        <dbReference type="ARBA" id="ARBA00022737"/>
    </source>
</evidence>
<evidence type="ECO:0000256" key="6">
    <source>
        <dbReference type="ARBA" id="ARBA00022763"/>
    </source>
</evidence>
<dbReference type="InterPro" id="IPR041552">
    <property type="entry name" value="UvrA_DNA-bd"/>
</dbReference>
<evidence type="ECO:0000256" key="13">
    <source>
        <dbReference type="ARBA" id="ARBA00023204"/>
    </source>
</evidence>
<keyword evidence="7" id="KW-0228">DNA excision</keyword>
<keyword evidence="8" id="KW-0863">Zinc-finger</keyword>
<evidence type="ECO:0000256" key="5">
    <source>
        <dbReference type="ARBA" id="ARBA00022741"/>
    </source>
</evidence>
<keyword evidence="10" id="KW-0067">ATP-binding</keyword>
<keyword evidence="12" id="KW-0238">DNA-binding</keyword>
<evidence type="ECO:0000256" key="12">
    <source>
        <dbReference type="ARBA" id="ARBA00023125"/>
    </source>
</evidence>
<evidence type="ECO:0000313" key="18">
    <source>
        <dbReference type="EMBL" id="NDJ74448.1"/>
    </source>
</evidence>
<keyword evidence="9" id="KW-0862">Zinc</keyword>
<comment type="caution">
    <text evidence="18">The sequence shown here is derived from an EMBL/GenBank/DDBJ whole genome shotgun (WGS) entry which is preliminary data.</text>
</comment>
<proteinExistence type="inferred from homology"/>
<keyword evidence="11" id="KW-0267">Excision nuclease</keyword>
<evidence type="ECO:0000259" key="17">
    <source>
        <dbReference type="PROSITE" id="PS50893"/>
    </source>
</evidence>